<gene>
    <name evidence="6" type="ORF">IAD51_06235</name>
</gene>
<proteinExistence type="predicted"/>
<feature type="transmembrane region" description="Helical" evidence="5">
    <location>
        <begin position="21"/>
        <end position="46"/>
    </location>
</feature>
<protein>
    <recommendedName>
        <fullName evidence="8">ABC transmembrane type-1 domain-containing protein</fullName>
    </recommendedName>
</protein>
<feature type="non-terminal residue" evidence="6">
    <location>
        <position position="117"/>
    </location>
</feature>
<keyword evidence="3 5" id="KW-1133">Transmembrane helix</keyword>
<reference evidence="6" key="1">
    <citation type="submission" date="2020-10" db="EMBL/GenBank/DDBJ databases">
        <authorList>
            <person name="Gilroy R."/>
        </authorList>
    </citation>
    <scope>NUCLEOTIDE SEQUENCE</scope>
    <source>
        <strain evidence="6">1063</strain>
    </source>
</reference>
<evidence type="ECO:0000256" key="2">
    <source>
        <dbReference type="ARBA" id="ARBA00022692"/>
    </source>
</evidence>
<dbReference type="Proteomes" id="UP000824088">
    <property type="component" value="Unassembled WGS sequence"/>
</dbReference>
<evidence type="ECO:0000256" key="5">
    <source>
        <dbReference type="SAM" id="Phobius"/>
    </source>
</evidence>
<dbReference type="SUPFAM" id="SSF90123">
    <property type="entry name" value="ABC transporter transmembrane region"/>
    <property type="match status" value="1"/>
</dbReference>
<name>A0A9D1HTN5_9FIRM</name>
<accession>A0A9D1HTN5</accession>
<evidence type="ECO:0008006" key="8">
    <source>
        <dbReference type="Google" id="ProtNLM"/>
    </source>
</evidence>
<dbReference type="AlphaFoldDB" id="A0A9D1HTN5"/>
<dbReference type="Gene3D" id="1.20.1560.10">
    <property type="entry name" value="ABC transporter type 1, transmembrane domain"/>
    <property type="match status" value="1"/>
</dbReference>
<sequence>MFDKELLKLIGGNKKYVVYTVLLMVLGMLANIGITASVCWAVYFLIEGYKPLAYIYPAITAVVAIVLRYVASRCTGSLKDMLGRKVKKDLRERTYDKILRLGVRSTDGMSMAGLTQV</sequence>
<reference evidence="6" key="2">
    <citation type="journal article" date="2021" name="PeerJ">
        <title>Extensive microbial diversity within the chicken gut microbiome revealed by metagenomics and culture.</title>
        <authorList>
            <person name="Gilroy R."/>
            <person name="Ravi A."/>
            <person name="Getino M."/>
            <person name="Pursley I."/>
            <person name="Horton D.L."/>
            <person name="Alikhan N.F."/>
            <person name="Baker D."/>
            <person name="Gharbi K."/>
            <person name="Hall N."/>
            <person name="Watson M."/>
            <person name="Adriaenssens E.M."/>
            <person name="Foster-Nyarko E."/>
            <person name="Jarju S."/>
            <person name="Secka A."/>
            <person name="Antonio M."/>
            <person name="Oren A."/>
            <person name="Chaudhuri R.R."/>
            <person name="La Ragione R."/>
            <person name="Hildebrand F."/>
            <person name="Pallen M.J."/>
        </authorList>
    </citation>
    <scope>NUCLEOTIDE SEQUENCE</scope>
    <source>
        <strain evidence="6">1063</strain>
    </source>
</reference>
<evidence type="ECO:0000256" key="1">
    <source>
        <dbReference type="ARBA" id="ARBA00004651"/>
    </source>
</evidence>
<comment type="caution">
    <text evidence="6">The sequence shown here is derived from an EMBL/GenBank/DDBJ whole genome shotgun (WGS) entry which is preliminary data.</text>
</comment>
<organism evidence="6 7">
    <name type="scientific">Candidatus Limadaptatus stercorigallinarum</name>
    <dbReference type="NCBI Taxonomy" id="2840845"/>
    <lineage>
        <taxon>Bacteria</taxon>
        <taxon>Bacillati</taxon>
        <taxon>Bacillota</taxon>
        <taxon>Clostridia</taxon>
        <taxon>Eubacteriales</taxon>
        <taxon>Candidatus Limadaptatus</taxon>
    </lineage>
</organism>
<dbReference type="GO" id="GO:0005886">
    <property type="term" value="C:plasma membrane"/>
    <property type="evidence" value="ECO:0007669"/>
    <property type="project" value="UniProtKB-SubCell"/>
</dbReference>
<evidence type="ECO:0000313" key="7">
    <source>
        <dbReference type="Proteomes" id="UP000824088"/>
    </source>
</evidence>
<dbReference type="EMBL" id="DVMN01000112">
    <property type="protein sequence ID" value="HIU21807.1"/>
    <property type="molecule type" value="Genomic_DNA"/>
</dbReference>
<dbReference type="GO" id="GO:0005524">
    <property type="term" value="F:ATP binding"/>
    <property type="evidence" value="ECO:0007669"/>
    <property type="project" value="InterPro"/>
</dbReference>
<dbReference type="InterPro" id="IPR036640">
    <property type="entry name" value="ABC1_TM_sf"/>
</dbReference>
<evidence type="ECO:0000256" key="4">
    <source>
        <dbReference type="ARBA" id="ARBA00023136"/>
    </source>
</evidence>
<evidence type="ECO:0000313" key="6">
    <source>
        <dbReference type="EMBL" id="HIU21807.1"/>
    </source>
</evidence>
<keyword evidence="2 5" id="KW-0812">Transmembrane</keyword>
<comment type="subcellular location">
    <subcellularLocation>
        <location evidence="1">Cell membrane</location>
        <topology evidence="1">Multi-pass membrane protein</topology>
    </subcellularLocation>
</comment>
<evidence type="ECO:0000256" key="3">
    <source>
        <dbReference type="ARBA" id="ARBA00022989"/>
    </source>
</evidence>
<keyword evidence="4 5" id="KW-0472">Membrane</keyword>
<feature type="transmembrane region" description="Helical" evidence="5">
    <location>
        <begin position="52"/>
        <end position="71"/>
    </location>
</feature>